<evidence type="ECO:0000313" key="5">
    <source>
        <dbReference type="Proteomes" id="UP001220022"/>
    </source>
</evidence>
<dbReference type="InterPro" id="IPR020806">
    <property type="entry name" value="PKS_PP-bd"/>
</dbReference>
<keyword evidence="1" id="KW-0596">Phosphopantetheine</keyword>
<evidence type="ECO:0000313" key="4">
    <source>
        <dbReference type="EMBL" id="MDF2255502.1"/>
    </source>
</evidence>
<reference evidence="4 5" key="1">
    <citation type="submission" date="2023-03" db="EMBL/GenBank/DDBJ databases">
        <title>Draft genome sequence of type strain Streptomyces ferralitis JCM 14344.</title>
        <authorList>
            <person name="Klaysubun C."/>
            <person name="Duangmal K."/>
        </authorList>
    </citation>
    <scope>NUCLEOTIDE SEQUENCE [LARGE SCALE GENOMIC DNA]</scope>
    <source>
        <strain evidence="4 5">JCM 14344</strain>
    </source>
</reference>
<feature type="domain" description="Carrier" evidence="3">
    <location>
        <begin position="1"/>
        <end position="72"/>
    </location>
</feature>
<comment type="caution">
    <text evidence="4">The sequence shown here is derived from an EMBL/GenBank/DDBJ whole genome shotgun (WGS) entry which is preliminary data.</text>
</comment>
<evidence type="ECO:0000256" key="2">
    <source>
        <dbReference type="ARBA" id="ARBA00022553"/>
    </source>
</evidence>
<dbReference type="Pfam" id="PF00550">
    <property type="entry name" value="PP-binding"/>
    <property type="match status" value="1"/>
</dbReference>
<organism evidence="4 5">
    <name type="scientific">Streptantibioticus ferralitis</name>
    <dbReference type="NCBI Taxonomy" id="236510"/>
    <lineage>
        <taxon>Bacteria</taxon>
        <taxon>Bacillati</taxon>
        <taxon>Actinomycetota</taxon>
        <taxon>Actinomycetes</taxon>
        <taxon>Kitasatosporales</taxon>
        <taxon>Streptomycetaceae</taxon>
        <taxon>Streptantibioticus</taxon>
    </lineage>
</organism>
<gene>
    <name evidence="4" type="ORF">P2L57_07115</name>
</gene>
<dbReference type="Gene3D" id="1.10.1200.10">
    <property type="entry name" value="ACP-like"/>
    <property type="match status" value="1"/>
</dbReference>
<dbReference type="InterPro" id="IPR009081">
    <property type="entry name" value="PP-bd_ACP"/>
</dbReference>
<dbReference type="PROSITE" id="PS50075">
    <property type="entry name" value="CARRIER"/>
    <property type="match status" value="1"/>
</dbReference>
<dbReference type="RefSeq" id="WP_275810015.1">
    <property type="nucleotide sequence ID" value="NZ_BAAANM010000035.1"/>
</dbReference>
<dbReference type="InterPro" id="IPR036736">
    <property type="entry name" value="ACP-like_sf"/>
</dbReference>
<dbReference type="SMART" id="SM00823">
    <property type="entry name" value="PKS_PP"/>
    <property type="match status" value="1"/>
</dbReference>
<accession>A0ABT5YV62</accession>
<dbReference type="SUPFAM" id="SSF47336">
    <property type="entry name" value="ACP-like"/>
    <property type="match status" value="1"/>
</dbReference>
<proteinExistence type="predicted"/>
<name>A0ABT5YV62_9ACTN</name>
<dbReference type="Proteomes" id="UP001220022">
    <property type="component" value="Unassembled WGS sequence"/>
</dbReference>
<dbReference type="PANTHER" id="PTHR44845">
    <property type="entry name" value="CARRIER DOMAIN-CONTAINING PROTEIN"/>
    <property type="match status" value="1"/>
</dbReference>
<evidence type="ECO:0000256" key="1">
    <source>
        <dbReference type="ARBA" id="ARBA00022450"/>
    </source>
</evidence>
<protein>
    <submittedName>
        <fullName evidence="4">Phosphopantetheine-binding protein</fullName>
    </submittedName>
</protein>
<sequence>MIEQKINKIWEDALKLDNISDDDDFFALGGHSLVMAEIQAAIAKELGIEVPMDELFRHSTIRSISAHLESRATVS</sequence>
<dbReference type="PANTHER" id="PTHR44845:SF6">
    <property type="entry name" value="BETA-ALANINE-ACTIVATING ENZYME"/>
    <property type="match status" value="1"/>
</dbReference>
<keyword evidence="2" id="KW-0597">Phosphoprotein</keyword>
<keyword evidence="5" id="KW-1185">Reference proteome</keyword>
<evidence type="ECO:0000259" key="3">
    <source>
        <dbReference type="PROSITE" id="PS50075"/>
    </source>
</evidence>
<dbReference type="EMBL" id="JARHTQ010000003">
    <property type="protein sequence ID" value="MDF2255502.1"/>
    <property type="molecule type" value="Genomic_DNA"/>
</dbReference>